<keyword evidence="7" id="KW-0175">Coiled coil</keyword>
<evidence type="ECO:0000313" key="11">
    <source>
        <dbReference type="Proteomes" id="UP001557470"/>
    </source>
</evidence>
<dbReference type="InterPro" id="IPR037202">
    <property type="entry name" value="ESCRT_assembly_dom"/>
</dbReference>
<comment type="caution">
    <text evidence="10">The sequence shown here is derived from an EMBL/GenBank/DDBJ whole genome shotgun (WGS) entry which is preliminary data.</text>
</comment>
<evidence type="ECO:0000256" key="3">
    <source>
        <dbReference type="ARBA" id="ARBA00022448"/>
    </source>
</evidence>
<dbReference type="SUPFAM" id="SSF140111">
    <property type="entry name" value="Endosomal sorting complex assembly domain"/>
    <property type="match status" value="1"/>
</dbReference>
<feature type="coiled-coil region" evidence="7">
    <location>
        <begin position="99"/>
        <end position="126"/>
    </location>
</feature>
<dbReference type="Proteomes" id="UP001557470">
    <property type="component" value="Unassembled WGS sequence"/>
</dbReference>
<dbReference type="Pfam" id="PF07200">
    <property type="entry name" value="Mod_r"/>
    <property type="match status" value="1"/>
</dbReference>
<evidence type="ECO:0000259" key="9">
    <source>
        <dbReference type="Pfam" id="PF07200"/>
    </source>
</evidence>
<feature type="domain" description="VPS37 C-terminal" evidence="9">
    <location>
        <begin position="41"/>
        <end position="181"/>
    </location>
</feature>
<keyword evidence="11" id="KW-1185">Reference proteome</keyword>
<gene>
    <name evidence="10" type="ORF">UPYG_G00200060</name>
</gene>
<feature type="region of interest" description="Disordered" evidence="8">
    <location>
        <begin position="188"/>
        <end position="208"/>
    </location>
</feature>
<dbReference type="InterPro" id="IPR029012">
    <property type="entry name" value="Helix_hairpin_bin_sf"/>
</dbReference>
<accession>A0ABD0X264</accession>
<evidence type="ECO:0000256" key="1">
    <source>
        <dbReference type="ARBA" id="ARBA00004633"/>
    </source>
</evidence>
<evidence type="ECO:0000256" key="2">
    <source>
        <dbReference type="ARBA" id="ARBA00007617"/>
    </source>
</evidence>
<evidence type="ECO:0000313" key="10">
    <source>
        <dbReference type="EMBL" id="KAL0973186.1"/>
    </source>
</evidence>
<dbReference type="AlphaFoldDB" id="A0ABD0X264"/>
<dbReference type="GO" id="GO:0000813">
    <property type="term" value="C:ESCRT I complex"/>
    <property type="evidence" value="ECO:0007669"/>
    <property type="project" value="UniProtKB-ARBA"/>
</dbReference>
<dbReference type="GO" id="GO:0031902">
    <property type="term" value="C:late endosome membrane"/>
    <property type="evidence" value="ECO:0007669"/>
    <property type="project" value="UniProtKB-SubCell"/>
</dbReference>
<dbReference type="EMBL" id="JAGEUA010000006">
    <property type="protein sequence ID" value="KAL0973186.1"/>
    <property type="molecule type" value="Genomic_DNA"/>
</dbReference>
<dbReference type="PANTHER" id="PTHR13678">
    <property type="entry name" value="VACUOLAR PROTEIN SORTING-ASSOCIATED PROTEIN 37"/>
    <property type="match status" value="1"/>
</dbReference>
<comment type="function">
    <text evidence="6">Component of the ESCRT-I complex, a regulator of vesicular trafficking process. Required for the sorting of endocytic ubiquitinated cargos into multivesicular bodies. May be involved in cell growth and differentiation.</text>
</comment>
<sequence>MKAGVPAELDRRASLPSNWLLTPKSAIFTWPSSPSSRFLRTVELRDLLQGDETMSQIIGFSQKFQRLQCAKDTMLVSNSSLAETSLSHKPVLRNGKLWLAKKYQDLEELTNIIRAKQNKLVVLLEENRLHMVQCLLLKKLSQSEDECETLSQKFTDGRISLENFMESFQRTRKVYHIRLVQSEKIQGFMKPEHNPKRPTKNLSSREPPSVDCHLFPPTKICHVFYGFTPSIILPKYPFYPSCSSAPVHSLYLPPLENHIINSGHLLRPLTSSFQNVHPMGLSGQAHAPRLPARHGGPLPLNNIQPSHRQQDNPLN</sequence>
<proteinExistence type="inferred from homology"/>
<dbReference type="Gene3D" id="1.10.287.660">
    <property type="entry name" value="Helix hairpin bin"/>
    <property type="match status" value="1"/>
</dbReference>
<protein>
    <recommendedName>
        <fullName evidence="9">VPS37 C-terminal domain-containing protein</fullName>
    </recommendedName>
</protein>
<evidence type="ECO:0000256" key="4">
    <source>
        <dbReference type="ARBA" id="ARBA00022753"/>
    </source>
</evidence>
<evidence type="ECO:0000256" key="6">
    <source>
        <dbReference type="ARBA" id="ARBA00025010"/>
    </source>
</evidence>
<feature type="compositionally biased region" description="Polar residues" evidence="8">
    <location>
        <begin position="301"/>
        <end position="315"/>
    </location>
</feature>
<keyword evidence="5" id="KW-0653">Protein transport</keyword>
<comment type="similarity">
    <text evidence="2">Belongs to the VPS37 family.</text>
</comment>
<comment type="subcellular location">
    <subcellularLocation>
        <location evidence="1">Late endosome membrane</location>
        <topology evidence="1">Peripheral membrane protein</topology>
    </subcellularLocation>
</comment>
<evidence type="ECO:0000256" key="5">
    <source>
        <dbReference type="ARBA" id="ARBA00022927"/>
    </source>
</evidence>
<organism evidence="10 11">
    <name type="scientific">Umbra pygmaea</name>
    <name type="common">Eastern mudminnow</name>
    <dbReference type="NCBI Taxonomy" id="75934"/>
    <lineage>
        <taxon>Eukaryota</taxon>
        <taxon>Metazoa</taxon>
        <taxon>Chordata</taxon>
        <taxon>Craniata</taxon>
        <taxon>Vertebrata</taxon>
        <taxon>Euteleostomi</taxon>
        <taxon>Actinopterygii</taxon>
        <taxon>Neopterygii</taxon>
        <taxon>Teleostei</taxon>
        <taxon>Protacanthopterygii</taxon>
        <taxon>Esociformes</taxon>
        <taxon>Umbridae</taxon>
        <taxon>Umbra</taxon>
    </lineage>
</organism>
<evidence type="ECO:0000256" key="8">
    <source>
        <dbReference type="SAM" id="MobiDB-lite"/>
    </source>
</evidence>
<dbReference type="GO" id="GO:0015031">
    <property type="term" value="P:protein transport"/>
    <property type="evidence" value="ECO:0007669"/>
    <property type="project" value="UniProtKB-KW"/>
</dbReference>
<dbReference type="PANTHER" id="PTHR13678:SF24">
    <property type="entry name" value="SI:CH211-284F22.3"/>
    <property type="match status" value="1"/>
</dbReference>
<keyword evidence="4" id="KW-0967">Endosome</keyword>
<dbReference type="InterPro" id="IPR009851">
    <property type="entry name" value="Mod_r"/>
</dbReference>
<feature type="region of interest" description="Disordered" evidence="8">
    <location>
        <begin position="278"/>
        <end position="315"/>
    </location>
</feature>
<evidence type="ECO:0000256" key="7">
    <source>
        <dbReference type="SAM" id="Coils"/>
    </source>
</evidence>
<keyword evidence="3" id="KW-0813">Transport</keyword>
<reference evidence="10 11" key="1">
    <citation type="submission" date="2024-06" db="EMBL/GenBank/DDBJ databases">
        <authorList>
            <person name="Pan Q."/>
            <person name="Wen M."/>
            <person name="Jouanno E."/>
            <person name="Zahm M."/>
            <person name="Klopp C."/>
            <person name="Cabau C."/>
            <person name="Louis A."/>
            <person name="Berthelot C."/>
            <person name="Parey E."/>
            <person name="Roest Crollius H."/>
            <person name="Montfort J."/>
            <person name="Robinson-Rechavi M."/>
            <person name="Bouchez O."/>
            <person name="Lampietro C."/>
            <person name="Lopez Roques C."/>
            <person name="Donnadieu C."/>
            <person name="Postlethwait J."/>
            <person name="Bobe J."/>
            <person name="Verreycken H."/>
            <person name="Guiguen Y."/>
        </authorList>
    </citation>
    <scope>NUCLEOTIDE SEQUENCE [LARGE SCALE GENOMIC DNA]</scope>
    <source>
        <strain evidence="10">Up_M1</strain>
        <tissue evidence="10">Testis</tissue>
    </source>
</reference>
<name>A0ABD0X264_UMBPY</name>